<proteinExistence type="predicted"/>
<name>A0A1W1GZY1_9GAMM</name>
<feature type="chain" id="PRO_5013048690" evidence="1">
    <location>
        <begin position="26"/>
        <end position="356"/>
    </location>
</feature>
<evidence type="ECO:0000313" key="2">
    <source>
        <dbReference type="EMBL" id="SLM24906.1"/>
    </source>
</evidence>
<evidence type="ECO:0000256" key="1">
    <source>
        <dbReference type="SAM" id="SignalP"/>
    </source>
</evidence>
<organism evidence="2 3">
    <name type="scientific">Stenotrophomonas indicatrix</name>
    <dbReference type="NCBI Taxonomy" id="2045451"/>
    <lineage>
        <taxon>Bacteria</taxon>
        <taxon>Pseudomonadati</taxon>
        <taxon>Pseudomonadota</taxon>
        <taxon>Gammaproteobacteria</taxon>
        <taxon>Lysobacterales</taxon>
        <taxon>Lysobacteraceae</taxon>
        <taxon>Stenotrophomonas</taxon>
    </lineage>
</organism>
<reference evidence="3" key="1">
    <citation type="submission" date="2016-10" db="EMBL/GenBank/DDBJ databases">
        <authorList>
            <person name="Varghese N."/>
            <person name="Submissions S."/>
        </authorList>
    </citation>
    <scope>NUCLEOTIDE SEQUENCE [LARGE SCALE GENOMIC DNA]</scope>
    <source>
        <strain evidence="3">92MFCol6.1</strain>
    </source>
</reference>
<dbReference type="AlphaFoldDB" id="A0A1W1GZY1"/>
<feature type="signal peptide" evidence="1">
    <location>
        <begin position="1"/>
        <end position="25"/>
    </location>
</feature>
<sequence length="356" mass="39050">MSFRSQAVHFVCVAVLLLPPQWACAGSGSSTLQAPPLVTVGYDEAFDLFNLLDNLPDWLPGYTNAIYQQDWERRFGLDAKDRAALEAYARFRQRTSPMARNDEGKRPLADSLFAGSDTRIGDPYTGYFQNAASFSAATEAAIAAQAAGDRELLRRFYARFAPRARALLTGTARFSQQQETLTRELAAPEAVAFAARLRTFYGAEAAPIFQVRFVWWPYSNRTQAKLRGGSIVLFSEQHVQDDWAPIVLHEYAHFLSAGQPAANREAVAAAFAQLCPSALALPNPLNALEEPLAIYWGQYRFERDVRGKALSSDSSWYAQPHADRAAKAIAAAFPAERPAPALAVGPLLEAAASVCE</sequence>
<dbReference type="Proteomes" id="UP000191133">
    <property type="component" value="Unassembled WGS sequence"/>
</dbReference>
<evidence type="ECO:0000313" key="3">
    <source>
        <dbReference type="Proteomes" id="UP000191133"/>
    </source>
</evidence>
<accession>A0A1W1GZY1</accession>
<gene>
    <name evidence="2" type="ORF">SAMN04488690_2634</name>
</gene>
<dbReference type="EMBL" id="FWEU01000003">
    <property type="protein sequence ID" value="SLM24906.1"/>
    <property type="molecule type" value="Genomic_DNA"/>
</dbReference>
<keyword evidence="1" id="KW-0732">Signal</keyword>
<protein>
    <submittedName>
        <fullName evidence="2">Uncharacterized protein</fullName>
    </submittedName>
</protein>